<proteinExistence type="predicted"/>
<organism evidence="4 5">
    <name type="scientific">Hyaloscypha variabilis (strain UAMH 11265 / GT02V1 / F)</name>
    <name type="common">Meliniomyces variabilis</name>
    <dbReference type="NCBI Taxonomy" id="1149755"/>
    <lineage>
        <taxon>Eukaryota</taxon>
        <taxon>Fungi</taxon>
        <taxon>Dikarya</taxon>
        <taxon>Ascomycota</taxon>
        <taxon>Pezizomycotina</taxon>
        <taxon>Leotiomycetes</taxon>
        <taxon>Helotiales</taxon>
        <taxon>Hyaloscyphaceae</taxon>
        <taxon>Hyaloscypha</taxon>
        <taxon>Hyaloscypha variabilis</taxon>
    </lineage>
</organism>
<keyword evidence="5" id="KW-1185">Reference proteome</keyword>
<dbReference type="OrthoDB" id="3562435at2759"/>
<feature type="chain" id="PRO_5014334714" description="Extracellular membrane protein CFEM domain-containing protein" evidence="3">
    <location>
        <begin position="20"/>
        <end position="202"/>
    </location>
</feature>
<feature type="region of interest" description="Disordered" evidence="1">
    <location>
        <begin position="157"/>
        <end position="176"/>
    </location>
</feature>
<feature type="signal peptide" evidence="3">
    <location>
        <begin position="1"/>
        <end position="19"/>
    </location>
</feature>
<dbReference type="Proteomes" id="UP000235786">
    <property type="component" value="Unassembled WGS sequence"/>
</dbReference>
<name>A0A2J6S6E0_HYAVF</name>
<evidence type="ECO:0000313" key="5">
    <source>
        <dbReference type="Proteomes" id="UP000235786"/>
    </source>
</evidence>
<evidence type="ECO:0008006" key="6">
    <source>
        <dbReference type="Google" id="ProtNLM"/>
    </source>
</evidence>
<keyword evidence="2" id="KW-0472">Membrane</keyword>
<keyword evidence="2" id="KW-0812">Transmembrane</keyword>
<sequence>MPMGLLTFLVLTLSSLALAASTTSTLASVSESAAATTTTDDSPEYSITALPAVVSAPACVFNCLFPGALNDPVGCDNVTNNCACLSAPANAIDFITGCIETVCASSTSAYAASATSLYESYCDSIYGTATFSEAFVEEASAAAMSSSLASVEATQSSSTIHPSTTSSGSASASPTKSDAERWQPALYFGTIAVGGLLILAVL</sequence>
<evidence type="ECO:0000313" key="4">
    <source>
        <dbReference type="EMBL" id="PMD46328.1"/>
    </source>
</evidence>
<keyword evidence="2" id="KW-1133">Transmembrane helix</keyword>
<feature type="transmembrane region" description="Helical" evidence="2">
    <location>
        <begin position="182"/>
        <end position="201"/>
    </location>
</feature>
<dbReference type="AlphaFoldDB" id="A0A2J6S6E0"/>
<evidence type="ECO:0000256" key="2">
    <source>
        <dbReference type="SAM" id="Phobius"/>
    </source>
</evidence>
<gene>
    <name evidence="4" type="ORF">L207DRAFT_507249</name>
</gene>
<accession>A0A2J6S6E0</accession>
<protein>
    <recommendedName>
        <fullName evidence="6">Extracellular membrane protein CFEM domain-containing protein</fullName>
    </recommendedName>
</protein>
<evidence type="ECO:0000256" key="3">
    <source>
        <dbReference type="SAM" id="SignalP"/>
    </source>
</evidence>
<evidence type="ECO:0000256" key="1">
    <source>
        <dbReference type="SAM" id="MobiDB-lite"/>
    </source>
</evidence>
<keyword evidence="3" id="KW-0732">Signal</keyword>
<reference evidence="4 5" key="1">
    <citation type="submission" date="2016-04" db="EMBL/GenBank/DDBJ databases">
        <title>A degradative enzymes factory behind the ericoid mycorrhizal symbiosis.</title>
        <authorList>
            <consortium name="DOE Joint Genome Institute"/>
            <person name="Martino E."/>
            <person name="Morin E."/>
            <person name="Grelet G."/>
            <person name="Kuo A."/>
            <person name="Kohler A."/>
            <person name="Daghino S."/>
            <person name="Barry K."/>
            <person name="Choi C."/>
            <person name="Cichocki N."/>
            <person name="Clum A."/>
            <person name="Copeland A."/>
            <person name="Hainaut M."/>
            <person name="Haridas S."/>
            <person name="Labutti K."/>
            <person name="Lindquist E."/>
            <person name="Lipzen A."/>
            <person name="Khouja H.-R."/>
            <person name="Murat C."/>
            <person name="Ohm R."/>
            <person name="Olson A."/>
            <person name="Spatafora J."/>
            <person name="Veneault-Fourrey C."/>
            <person name="Henrissat B."/>
            <person name="Grigoriev I."/>
            <person name="Martin F."/>
            <person name="Perotto S."/>
        </authorList>
    </citation>
    <scope>NUCLEOTIDE SEQUENCE [LARGE SCALE GENOMIC DNA]</scope>
    <source>
        <strain evidence="4 5">F</strain>
    </source>
</reference>
<dbReference type="EMBL" id="KZ613939">
    <property type="protein sequence ID" value="PMD46328.1"/>
    <property type="molecule type" value="Genomic_DNA"/>
</dbReference>